<dbReference type="PANTHER" id="PTHR35175:SF2">
    <property type="entry name" value="DUF1289 DOMAIN-CONTAINING PROTEIN"/>
    <property type="match status" value="1"/>
</dbReference>
<dbReference type="OrthoDB" id="9811423at2"/>
<keyword evidence="2" id="KW-1185">Reference proteome</keyword>
<proteinExistence type="predicted"/>
<name>A0A2V1P4G5_9RHOB</name>
<protein>
    <submittedName>
        <fullName evidence="1">DUF1289 domain-containing protein</fullName>
    </submittedName>
</protein>
<evidence type="ECO:0000313" key="2">
    <source>
        <dbReference type="Proteomes" id="UP000245293"/>
    </source>
</evidence>
<dbReference type="InterPro" id="IPR010710">
    <property type="entry name" value="DUF1289"/>
</dbReference>
<comment type="caution">
    <text evidence="1">The sequence shown here is derived from an EMBL/GenBank/DDBJ whole genome shotgun (WGS) entry which is preliminary data.</text>
</comment>
<dbReference type="Pfam" id="PF06945">
    <property type="entry name" value="DUF1289"/>
    <property type="match status" value="1"/>
</dbReference>
<sequence length="81" mass="9456">MTRPEHTDHIWKRAEIESPCIKVCVIHPEARICTGCHRSIEEIGSWARMTPEDRRAVMEELPERAKLLKVRRGGRAARLKR</sequence>
<gene>
    <name evidence="1" type="ORF">DFK10_06350</name>
</gene>
<dbReference type="Proteomes" id="UP000245293">
    <property type="component" value="Unassembled WGS sequence"/>
</dbReference>
<evidence type="ECO:0000313" key="1">
    <source>
        <dbReference type="EMBL" id="PWG17391.1"/>
    </source>
</evidence>
<reference evidence="2" key="1">
    <citation type="submission" date="2018-05" db="EMBL/GenBank/DDBJ databases">
        <authorList>
            <person name="Du Z."/>
            <person name="Wang X."/>
        </authorList>
    </citation>
    <scope>NUCLEOTIDE SEQUENCE [LARGE SCALE GENOMIC DNA]</scope>
    <source>
        <strain evidence="2">WDS4C29</strain>
    </source>
</reference>
<organism evidence="1 2">
    <name type="scientific">Salibaculum griseiflavum</name>
    <dbReference type="NCBI Taxonomy" id="1914409"/>
    <lineage>
        <taxon>Bacteria</taxon>
        <taxon>Pseudomonadati</taxon>
        <taxon>Pseudomonadota</taxon>
        <taxon>Alphaproteobacteria</taxon>
        <taxon>Rhodobacterales</taxon>
        <taxon>Roseobacteraceae</taxon>
        <taxon>Salibaculum</taxon>
    </lineage>
</organism>
<accession>A0A2V1P4G5</accession>
<dbReference type="PANTHER" id="PTHR35175">
    <property type="entry name" value="DUF1289 DOMAIN-CONTAINING PROTEIN"/>
    <property type="match status" value="1"/>
</dbReference>
<dbReference type="AlphaFoldDB" id="A0A2V1P4G5"/>
<dbReference type="RefSeq" id="WP_109387760.1">
    <property type="nucleotide sequence ID" value="NZ_QETF01000005.1"/>
</dbReference>
<dbReference type="EMBL" id="QETF01000005">
    <property type="protein sequence ID" value="PWG17391.1"/>
    <property type="molecule type" value="Genomic_DNA"/>
</dbReference>